<proteinExistence type="predicted"/>
<reference evidence="3 4" key="1">
    <citation type="journal article" date="2006" name="Proc. Natl. Acad. Sci. U.S.A.">
        <title>Burkholderia xenovorans LB400 harbors a multi-replicon, 9.73-Mbp genome shaped for versatility.</title>
        <authorList>
            <person name="Chain P.S."/>
            <person name="Denef V.J."/>
            <person name="Konstantinidis K.T."/>
            <person name="Vergez L.M."/>
            <person name="Agullo L."/>
            <person name="Reyes V.L."/>
            <person name="Hauser L."/>
            <person name="Cordova M."/>
            <person name="Gomez L."/>
            <person name="Gonzalez M."/>
            <person name="Land M."/>
            <person name="Lao V."/>
            <person name="Larimer F."/>
            <person name="LiPuma J.J."/>
            <person name="Mahenthiralingam E."/>
            <person name="Malfatti S.A."/>
            <person name="Marx C.J."/>
            <person name="Parnell J.J."/>
            <person name="Ramette A."/>
            <person name="Richardson P."/>
            <person name="Seeger M."/>
            <person name="Smith D."/>
            <person name="Spilker T."/>
            <person name="Sul W.J."/>
            <person name="Tsoi T.V."/>
            <person name="Ulrich L.E."/>
            <person name="Zhulin I.B."/>
            <person name="Tiedje J.M."/>
        </authorList>
    </citation>
    <scope>NUCLEOTIDE SEQUENCE [LARGE SCALE GENOMIC DNA]</scope>
    <source>
        <strain evidence="3 4">LB400</strain>
    </source>
</reference>
<dbReference type="Gene3D" id="3.90.180.10">
    <property type="entry name" value="Medium-chain alcohol dehydrogenases, catalytic domain"/>
    <property type="match status" value="1"/>
</dbReference>
<dbReference type="GO" id="GO:0016491">
    <property type="term" value="F:oxidoreductase activity"/>
    <property type="evidence" value="ECO:0007669"/>
    <property type="project" value="UniProtKB-KW"/>
</dbReference>
<evidence type="ECO:0000313" key="3">
    <source>
        <dbReference type="EMBL" id="ABE36004.1"/>
    </source>
</evidence>
<dbReference type="PATRIC" id="fig|266265.5.peg.7858"/>
<feature type="domain" description="Enoyl reductase (ER)" evidence="2">
    <location>
        <begin position="13"/>
        <end position="308"/>
    </location>
</feature>
<dbReference type="Pfam" id="PF08240">
    <property type="entry name" value="ADH_N"/>
    <property type="match status" value="1"/>
</dbReference>
<dbReference type="Pfam" id="PF13602">
    <property type="entry name" value="ADH_zinc_N_2"/>
    <property type="match status" value="1"/>
</dbReference>
<sequence>MSTMLAYRIHRFGGPEVFRSERIDVPEPGAGQVRVRVLTASANPVDIKTRAGDYPLIREDSLPYTLGRDFAGVVERVGAGVGEWKQGDEVYGFVGQGQGAYAEFVVVDAQALARRPAKVDMAAAGAVPLAALTAWQGLFEQGDLAGGQRVLIHAGSGGVGHFAVQFAKHEGAEVFVTASGDGLAFVRSLGADHVIDYRTQRFEELARDMDLVFDLVGGDTQKRSWAVVARGGALISTLAEPSQTEAASHGARAARYTARPDGYQLSEIAALIDDGKVRVKVAETYPFDAAADALARLEKGHVRGKIVIAVAPASTNS</sequence>
<dbReference type="Proteomes" id="UP000001817">
    <property type="component" value="Chromosome 3"/>
</dbReference>
<dbReference type="GO" id="GO:0008270">
    <property type="term" value="F:zinc ion binding"/>
    <property type="evidence" value="ECO:0007669"/>
    <property type="project" value="InterPro"/>
</dbReference>
<keyword evidence="1" id="KW-0560">Oxidoreductase</keyword>
<evidence type="ECO:0000313" key="4">
    <source>
        <dbReference type="Proteomes" id="UP000001817"/>
    </source>
</evidence>
<gene>
    <name evidence="3" type="ORF">Bxe_C0078</name>
</gene>
<dbReference type="PANTHER" id="PTHR11695">
    <property type="entry name" value="ALCOHOL DEHYDROGENASE RELATED"/>
    <property type="match status" value="1"/>
</dbReference>
<dbReference type="PROSITE" id="PS01162">
    <property type="entry name" value="QOR_ZETA_CRYSTAL"/>
    <property type="match status" value="1"/>
</dbReference>
<dbReference type="OrthoDB" id="9787435at2"/>
<dbReference type="STRING" id="266265.Bxe_C0078"/>
<dbReference type="Gene3D" id="3.40.50.720">
    <property type="entry name" value="NAD(P)-binding Rossmann-like Domain"/>
    <property type="match status" value="1"/>
</dbReference>
<dbReference type="PANTHER" id="PTHR11695:SF294">
    <property type="entry name" value="RETICULON-4-INTERACTING PROTEIN 1, MITOCHONDRIAL"/>
    <property type="match status" value="1"/>
</dbReference>
<accession>Q13IT5</accession>
<name>Q13IT5_PARXL</name>
<dbReference type="InterPro" id="IPR011032">
    <property type="entry name" value="GroES-like_sf"/>
</dbReference>
<dbReference type="EMBL" id="CP000272">
    <property type="protein sequence ID" value="ABE36004.1"/>
    <property type="molecule type" value="Genomic_DNA"/>
</dbReference>
<dbReference type="InterPro" id="IPR002364">
    <property type="entry name" value="Quin_OxRdtase/zeta-crystal_CS"/>
</dbReference>
<dbReference type="AlphaFoldDB" id="Q13IT5"/>
<organism evidence="3 4">
    <name type="scientific">Paraburkholderia xenovorans (strain LB400)</name>
    <dbReference type="NCBI Taxonomy" id="266265"/>
    <lineage>
        <taxon>Bacteria</taxon>
        <taxon>Pseudomonadati</taxon>
        <taxon>Pseudomonadota</taxon>
        <taxon>Betaproteobacteria</taxon>
        <taxon>Burkholderiales</taxon>
        <taxon>Burkholderiaceae</taxon>
        <taxon>Paraburkholderia</taxon>
    </lineage>
</organism>
<evidence type="ECO:0000256" key="1">
    <source>
        <dbReference type="ARBA" id="ARBA00023002"/>
    </source>
</evidence>
<dbReference type="KEGG" id="bxb:DR64_8349"/>
<dbReference type="eggNOG" id="COG0604">
    <property type="taxonomic scope" value="Bacteria"/>
</dbReference>
<evidence type="ECO:0000259" key="2">
    <source>
        <dbReference type="SMART" id="SM00829"/>
    </source>
</evidence>
<dbReference type="RefSeq" id="WP_011493264.1">
    <property type="nucleotide sequence ID" value="NC_007953.1"/>
</dbReference>
<dbReference type="SUPFAM" id="SSF50129">
    <property type="entry name" value="GroES-like"/>
    <property type="match status" value="1"/>
</dbReference>
<dbReference type="KEGG" id="bxe:Bxe_C0078"/>
<dbReference type="InterPro" id="IPR036291">
    <property type="entry name" value="NAD(P)-bd_dom_sf"/>
</dbReference>
<dbReference type="SUPFAM" id="SSF51735">
    <property type="entry name" value="NAD(P)-binding Rossmann-fold domains"/>
    <property type="match status" value="1"/>
</dbReference>
<dbReference type="InterPro" id="IPR020843">
    <property type="entry name" value="ER"/>
</dbReference>
<dbReference type="SMART" id="SM00829">
    <property type="entry name" value="PKS_ER"/>
    <property type="match status" value="1"/>
</dbReference>
<dbReference type="InterPro" id="IPR050700">
    <property type="entry name" value="YIM1/Zinc_Alcohol_DH_Fams"/>
</dbReference>
<protein>
    <submittedName>
        <fullName evidence="3">Zinc-binding dehydrogenase</fullName>
    </submittedName>
</protein>
<dbReference type="InterPro" id="IPR013154">
    <property type="entry name" value="ADH-like_N"/>
</dbReference>
<keyword evidence="4" id="KW-1185">Reference proteome</keyword>
<dbReference type="CDD" id="cd05289">
    <property type="entry name" value="MDR_like_2"/>
    <property type="match status" value="1"/>
</dbReference>